<feature type="chain" id="PRO_5046823878" evidence="2">
    <location>
        <begin position="23"/>
        <end position="61"/>
    </location>
</feature>
<evidence type="ECO:0000256" key="1">
    <source>
        <dbReference type="SAM" id="Phobius"/>
    </source>
</evidence>
<dbReference type="EMBL" id="JAUMIS010000001">
    <property type="protein sequence ID" value="MDO3720667.1"/>
    <property type="molecule type" value="Genomic_DNA"/>
</dbReference>
<reference evidence="3" key="1">
    <citation type="submission" date="2023-07" db="EMBL/GenBank/DDBJ databases">
        <title>Marinobacter sp. chi1 genome sequencing and assembly.</title>
        <authorList>
            <person name="Park S."/>
        </authorList>
    </citation>
    <scope>NUCLEOTIDE SEQUENCE</scope>
    <source>
        <strain evidence="3">Chi1</strain>
    </source>
</reference>
<organism evidence="3 4">
    <name type="scientific">Marinobacter suaedae</name>
    <dbReference type="NCBI Taxonomy" id="3057675"/>
    <lineage>
        <taxon>Bacteria</taxon>
        <taxon>Pseudomonadati</taxon>
        <taxon>Pseudomonadota</taxon>
        <taxon>Gammaproteobacteria</taxon>
        <taxon>Pseudomonadales</taxon>
        <taxon>Marinobacteraceae</taxon>
        <taxon>Marinobacter</taxon>
    </lineage>
</organism>
<dbReference type="RefSeq" id="WP_302908812.1">
    <property type="nucleotide sequence ID" value="NZ_JAUMIS010000001.1"/>
</dbReference>
<sequence length="61" mass="6505">MRRIQKIGASAGLLLASANVLAHSGHEAIGNVMHIEYLFAAGIVGAIVLTAYRKVSERNED</sequence>
<evidence type="ECO:0000313" key="4">
    <source>
        <dbReference type="Proteomes" id="UP001168640"/>
    </source>
</evidence>
<proteinExistence type="predicted"/>
<evidence type="ECO:0000256" key="2">
    <source>
        <dbReference type="SAM" id="SignalP"/>
    </source>
</evidence>
<dbReference type="Proteomes" id="UP001168640">
    <property type="component" value="Unassembled WGS sequence"/>
</dbReference>
<protein>
    <submittedName>
        <fullName evidence="3">Uncharacterized protein</fullName>
    </submittedName>
</protein>
<evidence type="ECO:0000313" key="3">
    <source>
        <dbReference type="EMBL" id="MDO3720667.1"/>
    </source>
</evidence>
<keyword evidence="4" id="KW-1185">Reference proteome</keyword>
<feature type="transmembrane region" description="Helical" evidence="1">
    <location>
        <begin position="32"/>
        <end position="52"/>
    </location>
</feature>
<keyword evidence="2" id="KW-0732">Signal</keyword>
<keyword evidence="1" id="KW-0812">Transmembrane</keyword>
<keyword evidence="1" id="KW-0472">Membrane</keyword>
<gene>
    <name evidence="3" type="ORF">QVZ43_02965</name>
</gene>
<keyword evidence="1" id="KW-1133">Transmembrane helix</keyword>
<accession>A0ABT8VXE6</accession>
<comment type="caution">
    <text evidence="3">The sequence shown here is derived from an EMBL/GenBank/DDBJ whole genome shotgun (WGS) entry which is preliminary data.</text>
</comment>
<feature type="signal peptide" evidence="2">
    <location>
        <begin position="1"/>
        <end position="22"/>
    </location>
</feature>
<name>A0ABT8VXE6_9GAMM</name>